<keyword evidence="4 10" id="KW-0812">Transmembrane</keyword>
<dbReference type="SUPFAM" id="SSF81653">
    <property type="entry name" value="Calcium ATPase, transduction domain A"/>
    <property type="match status" value="1"/>
</dbReference>
<evidence type="ECO:0000256" key="4">
    <source>
        <dbReference type="ARBA" id="ARBA00022692"/>
    </source>
</evidence>
<dbReference type="InterPro" id="IPR001757">
    <property type="entry name" value="P_typ_ATPase"/>
</dbReference>
<dbReference type="InterPro" id="IPR023299">
    <property type="entry name" value="ATPase_P-typ_cyto_dom_N"/>
</dbReference>
<dbReference type="PRINTS" id="PR00119">
    <property type="entry name" value="CATATPASE"/>
</dbReference>
<evidence type="ECO:0000256" key="7">
    <source>
        <dbReference type="ARBA" id="ARBA00022967"/>
    </source>
</evidence>
<evidence type="ECO:0000256" key="5">
    <source>
        <dbReference type="ARBA" id="ARBA00022741"/>
    </source>
</evidence>
<feature type="domain" description="Cation-transporting P-type ATPase N-terminal" evidence="11">
    <location>
        <begin position="18"/>
        <end position="91"/>
    </location>
</feature>
<keyword evidence="7" id="KW-1278">Translocase</keyword>
<dbReference type="InterPro" id="IPR008250">
    <property type="entry name" value="ATPase_P-typ_transduc_dom_A_sf"/>
</dbReference>
<comment type="caution">
    <text evidence="12">The sequence shown here is derived from an EMBL/GenBank/DDBJ whole genome shotgun (WGS) entry which is preliminary data.</text>
</comment>
<dbReference type="PRINTS" id="PR00120">
    <property type="entry name" value="HATPASE"/>
</dbReference>
<reference evidence="12" key="1">
    <citation type="submission" date="2021-12" db="EMBL/GenBank/DDBJ databases">
        <authorList>
            <person name="Ulrich A."/>
        </authorList>
    </citation>
    <scope>NUCLEOTIDE SEQUENCE</scope>
    <source>
        <strain evidence="12">A1P009</strain>
    </source>
</reference>
<feature type="transmembrane region" description="Helical" evidence="10">
    <location>
        <begin position="283"/>
        <end position="311"/>
    </location>
</feature>
<keyword evidence="9 10" id="KW-0472">Membrane</keyword>
<dbReference type="InterPro" id="IPR023298">
    <property type="entry name" value="ATPase_P-typ_TM_dom_sf"/>
</dbReference>
<evidence type="ECO:0000313" key="13">
    <source>
        <dbReference type="Proteomes" id="UP001430360"/>
    </source>
</evidence>
<dbReference type="SFLD" id="SFLDS00003">
    <property type="entry name" value="Haloacid_Dehalogenase"/>
    <property type="match status" value="1"/>
</dbReference>
<dbReference type="InterPro" id="IPR050510">
    <property type="entry name" value="Cation_transp_ATPase_P-type"/>
</dbReference>
<dbReference type="RefSeq" id="WP_232133932.1">
    <property type="nucleotide sequence ID" value="NZ_JAJQKU010000001.1"/>
</dbReference>
<dbReference type="Pfam" id="PF13246">
    <property type="entry name" value="Cation_ATPase"/>
    <property type="match status" value="1"/>
</dbReference>
<gene>
    <name evidence="12" type="ORF">LTT95_00285</name>
</gene>
<dbReference type="SUPFAM" id="SSF56784">
    <property type="entry name" value="HAD-like"/>
    <property type="match status" value="1"/>
</dbReference>
<name>A0ABS8U7M6_9GAMM</name>
<organism evidence="12 13">
    <name type="scientific">Luteimonas fraxinea</name>
    <dbReference type="NCBI Taxonomy" id="2901869"/>
    <lineage>
        <taxon>Bacteria</taxon>
        <taxon>Pseudomonadati</taxon>
        <taxon>Pseudomonadota</taxon>
        <taxon>Gammaproteobacteria</taxon>
        <taxon>Lysobacterales</taxon>
        <taxon>Lysobacteraceae</taxon>
        <taxon>Luteimonas</taxon>
    </lineage>
</organism>
<keyword evidence="13" id="KW-1185">Reference proteome</keyword>
<dbReference type="InterPro" id="IPR018303">
    <property type="entry name" value="ATPase_P-typ_P_site"/>
</dbReference>
<sequence length="923" mass="97305">MGINAGHAQVVSTSAAPDWHALPVNAVLDMLDTSAQGLRGETAQARLAAHGPNALPAMRPVPAWRRFLRHFNDPLILFLLAAALVALLLQHVVDAAVIAVVVLINAIVGYIQEGRAEQAMSALRAMLSANAHVQRDGARIEVPVTGLVPGDVVLLEAGDRVPADARLLRGRGLRIDESVLTGESVPADKTSEPVAADADLATRASMLYSGTLVASGQASVVVVATGAATEVGRIGTLLGGVQAITTPLLAQIGQFGRRFTLLALVLAAALFASAVLWRDYAWLDALMIVVALAVGLVPEGLPAVITITLALGVRRMATRNAIIRRLPAVETLGATTVICTDKTGTLTRNEMTVRLVCTAAGAVQVEGSGYAPEGAFGPATGAEAARTAAEGVARIGALCNDARLQDVDGAWQVDGDPMEGALLALAFKAGVDVSALHARHPRLDEVPFDAGYRFMATLHAEPDGGALLCVKGAPEQVLALSRGQLDAEGSLQSLQPEAWQQAVDAAGAQGQRVLGFAQARLPQVPPGFGLSDVSDLVFAGIAGFIDPPREEARRAVAECRAAGIAVKMITGDHAATAQAIARQLEIADAPTVVTGRALESVSDAALPALVERTDVFARSSPEHKLRIVRALQSLGHTAAMTGDGVNDAPSLKQADIGIAMGHKGTEAAKEASEMVLADDNFASIAAAVHEGRAVYDNIRKVVAWTLPTNGGEALTVALAIVLGWSLPMTAPQILWINMVLTITLGLALAFEPPELGVMQRRPRRRSAALISPFMLWRIVLVSLLFSVGAFGIFGWAQQRGLDMDTARTMVVNVFCVMEIAYLFSVRYLHGSAFTWRGLVGTPAVLWAVAGVVVAQLAFTYLPWMHLLFDSRPVPWLEGGVIVLVGVALLVVLECEKWVLRRLDVFEELKHAPDPSVARTGETR</sequence>
<dbReference type="PANTHER" id="PTHR43294">
    <property type="entry name" value="SODIUM/POTASSIUM-TRANSPORTING ATPASE SUBUNIT ALPHA"/>
    <property type="match status" value="1"/>
</dbReference>
<dbReference type="SUPFAM" id="SSF81660">
    <property type="entry name" value="Metal cation-transporting ATPase, ATP-binding domain N"/>
    <property type="match status" value="1"/>
</dbReference>
<feature type="transmembrane region" description="Helical" evidence="10">
    <location>
        <begin position="259"/>
        <end position="277"/>
    </location>
</feature>
<evidence type="ECO:0000256" key="8">
    <source>
        <dbReference type="ARBA" id="ARBA00022989"/>
    </source>
</evidence>
<dbReference type="Proteomes" id="UP001430360">
    <property type="component" value="Unassembled WGS sequence"/>
</dbReference>
<dbReference type="SFLD" id="SFLDG00002">
    <property type="entry name" value="C1.7:_P-type_atpase_like"/>
    <property type="match status" value="1"/>
</dbReference>
<feature type="transmembrane region" description="Helical" evidence="10">
    <location>
        <begin position="837"/>
        <end position="861"/>
    </location>
</feature>
<reference evidence="12" key="2">
    <citation type="journal article" date="2022" name="Syst. Appl. Microbiol.">
        <title>Physiological and genomic characterisation of Luteimonas fraxinea sp. nov., a bacterial species associated with trees tolerant to ash dieback.</title>
        <authorList>
            <person name="Ulrich K."/>
            <person name="Becker R."/>
            <person name="Behrendt U."/>
            <person name="Kube M."/>
            <person name="Schneck V."/>
            <person name="Ulrich A."/>
        </authorList>
    </citation>
    <scope>NUCLEOTIDE SEQUENCE</scope>
    <source>
        <strain evidence="12">A1P009</strain>
    </source>
</reference>
<dbReference type="InterPro" id="IPR059000">
    <property type="entry name" value="ATPase_P-type_domA"/>
</dbReference>
<dbReference type="Pfam" id="PF00690">
    <property type="entry name" value="Cation_ATPase_N"/>
    <property type="match status" value="1"/>
</dbReference>
<evidence type="ECO:0000256" key="9">
    <source>
        <dbReference type="ARBA" id="ARBA00023136"/>
    </source>
</evidence>
<evidence type="ECO:0000259" key="11">
    <source>
        <dbReference type="SMART" id="SM00831"/>
    </source>
</evidence>
<keyword evidence="8 10" id="KW-1133">Transmembrane helix</keyword>
<feature type="transmembrane region" description="Helical" evidence="10">
    <location>
        <begin position="774"/>
        <end position="796"/>
    </location>
</feature>
<protein>
    <submittedName>
        <fullName evidence="12">HAD-IC family P-type ATPase</fullName>
    </submittedName>
</protein>
<feature type="transmembrane region" description="Helical" evidence="10">
    <location>
        <begin position="71"/>
        <end position="89"/>
    </location>
</feature>
<dbReference type="Pfam" id="PF00689">
    <property type="entry name" value="Cation_ATPase_C"/>
    <property type="match status" value="1"/>
</dbReference>
<dbReference type="InterPro" id="IPR006068">
    <property type="entry name" value="ATPase_P-typ_cation-transptr_C"/>
</dbReference>
<dbReference type="EMBL" id="JAJQKU010000001">
    <property type="protein sequence ID" value="MCD9095379.1"/>
    <property type="molecule type" value="Genomic_DNA"/>
</dbReference>
<dbReference type="Gene3D" id="3.40.50.1000">
    <property type="entry name" value="HAD superfamily/HAD-like"/>
    <property type="match status" value="1"/>
</dbReference>
<evidence type="ECO:0000256" key="2">
    <source>
        <dbReference type="ARBA" id="ARBA00005675"/>
    </source>
</evidence>
<evidence type="ECO:0000256" key="6">
    <source>
        <dbReference type="ARBA" id="ARBA00022840"/>
    </source>
</evidence>
<dbReference type="InterPro" id="IPR023214">
    <property type="entry name" value="HAD_sf"/>
</dbReference>
<dbReference type="SMART" id="SM00831">
    <property type="entry name" value="Cation_ATPase_N"/>
    <property type="match status" value="1"/>
</dbReference>
<dbReference type="Gene3D" id="3.40.1110.10">
    <property type="entry name" value="Calcium-transporting ATPase, cytoplasmic domain N"/>
    <property type="match status" value="1"/>
</dbReference>
<dbReference type="InterPro" id="IPR044492">
    <property type="entry name" value="P_typ_ATPase_HD_dom"/>
</dbReference>
<feature type="transmembrane region" description="Helical" evidence="10">
    <location>
        <begin position="873"/>
        <end position="892"/>
    </location>
</feature>
<dbReference type="SFLD" id="SFLDF00027">
    <property type="entry name" value="p-type_atpase"/>
    <property type="match status" value="1"/>
</dbReference>
<feature type="transmembrane region" description="Helical" evidence="10">
    <location>
        <begin position="808"/>
        <end position="825"/>
    </location>
</feature>
<dbReference type="PROSITE" id="PS00154">
    <property type="entry name" value="ATPASE_E1_E2"/>
    <property type="match status" value="1"/>
</dbReference>
<evidence type="ECO:0000256" key="1">
    <source>
        <dbReference type="ARBA" id="ARBA00004651"/>
    </source>
</evidence>
<dbReference type="SUPFAM" id="SSF81665">
    <property type="entry name" value="Calcium ATPase, transmembrane domain M"/>
    <property type="match status" value="1"/>
</dbReference>
<dbReference type="Gene3D" id="2.70.150.10">
    <property type="entry name" value="Calcium-transporting ATPase, cytoplasmic transduction domain A"/>
    <property type="match status" value="1"/>
</dbReference>
<comment type="subcellular location">
    <subcellularLocation>
        <location evidence="1">Cell membrane</location>
        <topology evidence="1">Multi-pass membrane protein</topology>
    </subcellularLocation>
</comment>
<evidence type="ECO:0000256" key="3">
    <source>
        <dbReference type="ARBA" id="ARBA00022475"/>
    </source>
</evidence>
<dbReference type="InterPro" id="IPR036412">
    <property type="entry name" value="HAD-like_sf"/>
</dbReference>
<feature type="transmembrane region" description="Helical" evidence="10">
    <location>
        <begin position="701"/>
        <end position="726"/>
    </location>
</feature>
<dbReference type="Gene3D" id="1.20.1110.10">
    <property type="entry name" value="Calcium-transporting ATPase, transmembrane domain"/>
    <property type="match status" value="1"/>
</dbReference>
<evidence type="ECO:0000256" key="10">
    <source>
        <dbReference type="SAM" id="Phobius"/>
    </source>
</evidence>
<dbReference type="PANTHER" id="PTHR43294:SF21">
    <property type="entry name" value="CATION TRANSPORTING ATPASE"/>
    <property type="match status" value="1"/>
</dbReference>
<feature type="transmembrane region" description="Helical" evidence="10">
    <location>
        <begin position="95"/>
        <end position="111"/>
    </location>
</feature>
<comment type="similarity">
    <text evidence="2">Belongs to the cation transport ATPase (P-type) (TC 3.A.3) family. Type IIA subfamily.</text>
</comment>
<proteinExistence type="inferred from homology"/>
<dbReference type="Pfam" id="PF00122">
    <property type="entry name" value="E1-E2_ATPase"/>
    <property type="match status" value="1"/>
</dbReference>
<keyword evidence="6" id="KW-0067">ATP-binding</keyword>
<keyword evidence="3" id="KW-1003">Cell membrane</keyword>
<evidence type="ECO:0000313" key="12">
    <source>
        <dbReference type="EMBL" id="MCD9095379.1"/>
    </source>
</evidence>
<keyword evidence="5" id="KW-0547">Nucleotide-binding</keyword>
<dbReference type="InterPro" id="IPR004014">
    <property type="entry name" value="ATPase_P-typ_cation-transptr_N"/>
</dbReference>
<feature type="transmembrane region" description="Helical" evidence="10">
    <location>
        <begin position="732"/>
        <end position="753"/>
    </location>
</feature>
<accession>A0ABS8U7M6</accession>
<dbReference type="NCBIfam" id="TIGR01494">
    <property type="entry name" value="ATPase_P-type"/>
    <property type="match status" value="2"/>
</dbReference>